<comment type="caution">
    <text evidence="2">The sequence shown here is derived from an EMBL/GenBank/DDBJ whole genome shotgun (WGS) entry which is preliminary data.</text>
</comment>
<accession>A0AAD3P1A8</accession>
<dbReference type="Pfam" id="PF09346">
    <property type="entry name" value="SMI1_KNR4"/>
    <property type="match status" value="1"/>
</dbReference>
<gene>
    <name evidence="2" type="ORF">GCM10017635_33070</name>
</gene>
<feature type="domain" description="Knr4/Smi1-like" evidence="1">
    <location>
        <begin position="17"/>
        <end position="125"/>
    </location>
</feature>
<evidence type="ECO:0000259" key="1">
    <source>
        <dbReference type="SMART" id="SM00860"/>
    </source>
</evidence>
<dbReference type="Gene3D" id="3.40.1580.10">
    <property type="entry name" value="SMI1/KNR4-like"/>
    <property type="match status" value="1"/>
</dbReference>
<organism evidence="2 3">
    <name type="scientific">Paracoccus kondratievae</name>
    <dbReference type="NCBI Taxonomy" id="135740"/>
    <lineage>
        <taxon>Bacteria</taxon>
        <taxon>Pseudomonadati</taxon>
        <taxon>Pseudomonadota</taxon>
        <taxon>Alphaproteobacteria</taxon>
        <taxon>Rhodobacterales</taxon>
        <taxon>Paracoccaceae</taxon>
        <taxon>Paracoccus</taxon>
    </lineage>
</organism>
<dbReference type="SUPFAM" id="SSF160631">
    <property type="entry name" value="SMI1/KNR4-like"/>
    <property type="match status" value="1"/>
</dbReference>
<evidence type="ECO:0000313" key="3">
    <source>
        <dbReference type="Proteomes" id="UP001143349"/>
    </source>
</evidence>
<name>A0AAD3P1A8_9RHOB</name>
<dbReference type="SMART" id="SM00860">
    <property type="entry name" value="SMI1_KNR4"/>
    <property type="match status" value="1"/>
</dbReference>
<dbReference type="Proteomes" id="UP001143349">
    <property type="component" value="Unassembled WGS sequence"/>
</dbReference>
<dbReference type="InterPro" id="IPR018958">
    <property type="entry name" value="Knr4/Smi1-like_dom"/>
</dbReference>
<dbReference type="InterPro" id="IPR037883">
    <property type="entry name" value="Knr4/Smi1-like_sf"/>
</dbReference>
<reference evidence="2" key="2">
    <citation type="submission" date="2023-01" db="EMBL/GenBank/DDBJ databases">
        <authorList>
            <person name="Sun Q."/>
            <person name="Evtushenko L."/>
        </authorList>
    </citation>
    <scope>NUCLEOTIDE SEQUENCE</scope>
    <source>
        <strain evidence="2">VKM B-2222</strain>
    </source>
</reference>
<reference evidence="2" key="1">
    <citation type="journal article" date="2014" name="Int. J. Syst. Evol. Microbiol.">
        <title>Complete genome sequence of Corynebacterium casei LMG S-19264T (=DSM 44701T), isolated from a smear-ripened cheese.</title>
        <authorList>
            <consortium name="US DOE Joint Genome Institute (JGI-PGF)"/>
            <person name="Walter F."/>
            <person name="Albersmeier A."/>
            <person name="Kalinowski J."/>
            <person name="Ruckert C."/>
        </authorList>
    </citation>
    <scope>NUCLEOTIDE SEQUENCE</scope>
    <source>
        <strain evidence="2">VKM B-2222</strain>
    </source>
</reference>
<dbReference type="EMBL" id="BSFH01000096">
    <property type="protein sequence ID" value="GLK65830.1"/>
    <property type="molecule type" value="Genomic_DNA"/>
</dbReference>
<keyword evidence="3" id="KW-1185">Reference proteome</keyword>
<proteinExistence type="predicted"/>
<protein>
    <submittedName>
        <fullName evidence="2">SMI1/KNR4 family protein</fullName>
    </submittedName>
</protein>
<sequence length="134" mass="14601">MVLTRNMLADGYHLHEPATRSAIDRCEQEAGYGFPEDYVALLLISDGLRTDGNLSLLDVESIGERNRDYEVQDYLPGFVMIGDDSGGNALLMKTGDAAVYEVGMGVMDEATMVKSAATIEELLIGHKGKTLSER</sequence>
<dbReference type="AlphaFoldDB" id="A0AAD3P1A8"/>
<evidence type="ECO:0000313" key="2">
    <source>
        <dbReference type="EMBL" id="GLK65830.1"/>
    </source>
</evidence>